<proteinExistence type="predicted"/>
<accession>A0ACC2EVR5</accession>
<keyword evidence="2" id="KW-1185">Reference proteome</keyword>
<evidence type="ECO:0000313" key="2">
    <source>
        <dbReference type="Proteomes" id="UP001162992"/>
    </source>
</evidence>
<comment type="caution">
    <text evidence="1">The sequence shown here is derived from an EMBL/GenBank/DDBJ whole genome shotgun (WGS) entry which is preliminary data.</text>
</comment>
<dbReference type="Proteomes" id="UP001162992">
    <property type="component" value="Chromosome 1"/>
</dbReference>
<organism evidence="1 2">
    <name type="scientific">Diphasiastrum complanatum</name>
    <name type="common">Issler's clubmoss</name>
    <name type="synonym">Lycopodium complanatum</name>
    <dbReference type="NCBI Taxonomy" id="34168"/>
    <lineage>
        <taxon>Eukaryota</taxon>
        <taxon>Viridiplantae</taxon>
        <taxon>Streptophyta</taxon>
        <taxon>Embryophyta</taxon>
        <taxon>Tracheophyta</taxon>
        <taxon>Lycopodiopsida</taxon>
        <taxon>Lycopodiales</taxon>
        <taxon>Lycopodiaceae</taxon>
        <taxon>Lycopodioideae</taxon>
        <taxon>Diphasiastrum</taxon>
    </lineage>
</organism>
<name>A0ACC2EVR5_DIPCM</name>
<gene>
    <name evidence="1" type="ORF">O6H91_01G122700</name>
</gene>
<sequence length="538" mass="59269">MTNVVEENHDFDNDEASEISRVGNCSASDVYSIQEAQRDEQDDALGAEKSADHFDKLGNVSYARNNFEVKKPPNSPCEDERNRRSEGESSKRSNGFQFCELETAGSPPRADIYHDAVVSQGHMLLRPSPQLSIISNTSPMKELPSVNFEVPLDSVKRKRTGLTETTQIVAAQNSNDEDSETSIRFRRFQNDFKYLEAPEDSNGGQGKVLKLFGVEVQSVASQGSEEVEEEASREESDIPCSQEQKFDAEARIRGVDFHYGDSASECSGSAFGGNRKYECPFCQREFRSSQALGGHQNAHKRERQNAKRAQKHASRALATMHRPSVVAPMGAGQHYSIQQPWISCSPLVAPHAARLSNCEDLQVTPSRMQGLPLLSRSTRQQLSNHFQMTAGFTHQQHLRAGTMRSSPWLLFSPDALPISPSFSLVDLPTAASGSSMTGSSSLHGGFPTSIGMHPLPSVGLQHLPDQFAGALPLQRRLLRSEERSSGVQLLQQEARPALQMLLARQSAGPERAATTQGAHLQQQQQSTELDDPHLDLHL</sequence>
<reference evidence="2" key="1">
    <citation type="journal article" date="2024" name="Proc. Natl. Acad. Sci. U.S.A.">
        <title>Extraordinary preservation of gene collinearity over three hundred million years revealed in homosporous lycophytes.</title>
        <authorList>
            <person name="Li C."/>
            <person name="Wickell D."/>
            <person name="Kuo L.Y."/>
            <person name="Chen X."/>
            <person name="Nie B."/>
            <person name="Liao X."/>
            <person name="Peng D."/>
            <person name="Ji J."/>
            <person name="Jenkins J."/>
            <person name="Williams M."/>
            <person name="Shu S."/>
            <person name="Plott C."/>
            <person name="Barry K."/>
            <person name="Rajasekar S."/>
            <person name="Grimwood J."/>
            <person name="Han X."/>
            <person name="Sun S."/>
            <person name="Hou Z."/>
            <person name="He W."/>
            <person name="Dai G."/>
            <person name="Sun C."/>
            <person name="Schmutz J."/>
            <person name="Leebens-Mack J.H."/>
            <person name="Li F.W."/>
            <person name="Wang L."/>
        </authorList>
    </citation>
    <scope>NUCLEOTIDE SEQUENCE [LARGE SCALE GENOMIC DNA]</scope>
    <source>
        <strain evidence="2">cv. PW_Plant_1</strain>
    </source>
</reference>
<dbReference type="EMBL" id="CM055092">
    <property type="protein sequence ID" value="KAJ7570501.1"/>
    <property type="molecule type" value="Genomic_DNA"/>
</dbReference>
<evidence type="ECO:0000313" key="1">
    <source>
        <dbReference type="EMBL" id="KAJ7570501.1"/>
    </source>
</evidence>
<protein>
    <submittedName>
        <fullName evidence="1">Uncharacterized protein</fullName>
    </submittedName>
</protein>